<dbReference type="GO" id="GO:0000160">
    <property type="term" value="P:phosphorelay signal transduction system"/>
    <property type="evidence" value="ECO:0007669"/>
    <property type="project" value="InterPro"/>
</dbReference>
<reference evidence="5 6" key="1">
    <citation type="submission" date="2019-07" db="EMBL/GenBank/DDBJ databases">
        <authorList>
            <person name="Huq M.A."/>
        </authorList>
    </citation>
    <scope>NUCLEOTIDE SEQUENCE [LARGE SCALE GENOMIC DNA]</scope>
    <source>
        <strain evidence="5 6">MAH-19</strain>
    </source>
</reference>
<name>A0A556MME8_9SPHI</name>
<proteinExistence type="inferred from homology"/>
<dbReference type="AlphaFoldDB" id="A0A556MME8"/>
<feature type="domain" description="Response regulatory" evidence="4">
    <location>
        <begin position="1"/>
        <end position="64"/>
    </location>
</feature>
<protein>
    <submittedName>
        <fullName evidence="5">Sugar transferase</fullName>
    </submittedName>
</protein>
<gene>
    <name evidence="5" type="ORF">FO440_13550</name>
</gene>
<keyword evidence="6" id="KW-1185">Reference proteome</keyword>
<feature type="transmembrane region" description="Helical" evidence="3">
    <location>
        <begin position="93"/>
        <end position="114"/>
    </location>
</feature>
<dbReference type="Pfam" id="PF02397">
    <property type="entry name" value="Bac_transf"/>
    <property type="match status" value="1"/>
</dbReference>
<dbReference type="InterPro" id="IPR001789">
    <property type="entry name" value="Sig_transdc_resp-reg_receiver"/>
</dbReference>
<dbReference type="InterPro" id="IPR003362">
    <property type="entry name" value="Bact_transf"/>
</dbReference>
<keyword evidence="5" id="KW-0808">Transferase</keyword>
<evidence type="ECO:0000256" key="3">
    <source>
        <dbReference type="SAM" id="Phobius"/>
    </source>
</evidence>
<keyword evidence="3" id="KW-0812">Transmembrane</keyword>
<evidence type="ECO:0000256" key="2">
    <source>
        <dbReference type="PROSITE-ProRule" id="PRU00169"/>
    </source>
</evidence>
<sequence length="334" mass="38233">MLGSNGIGMVESLSAKKLPRVPIFLLVTHFNKNLLSVALDAGIVDVFELPFVTENVEKRVNFTINNWEALQQKFQKKSSTPYKTPFGKRLFDIVFSGLALLFFSPIFLIIYILVKIESPGPAFYYSYRAGTGYRIFKFYKFRSMYINADQRLKDLKHLNQYEADAVSEVEEIKYELNLCSDCVSYGACQFPLYADNTTWCEKQYMTSKKTNAKSAFIKIKNDPRVTKIGNFIRNASIDELPQLWNVFIGNMSIVGNRPLPLYEAEKLTVDKYALRFIAPAGITGLWQVEKRGKGDMNEDERLMLDNSYALNHSFKNDLLVILKTVPALLQKENV</sequence>
<dbReference type="OrthoDB" id="9808602at2"/>
<comment type="caution">
    <text evidence="2">Lacks conserved residue(s) required for the propagation of feature annotation.</text>
</comment>
<dbReference type="PROSITE" id="PS50110">
    <property type="entry name" value="RESPONSE_REGULATORY"/>
    <property type="match status" value="1"/>
</dbReference>
<evidence type="ECO:0000313" key="5">
    <source>
        <dbReference type="EMBL" id="TSJ41117.1"/>
    </source>
</evidence>
<evidence type="ECO:0000256" key="1">
    <source>
        <dbReference type="ARBA" id="ARBA00006464"/>
    </source>
</evidence>
<keyword evidence="3" id="KW-1133">Transmembrane helix</keyword>
<comment type="caution">
    <text evidence="5">The sequence shown here is derived from an EMBL/GenBank/DDBJ whole genome shotgun (WGS) entry which is preliminary data.</text>
</comment>
<dbReference type="GO" id="GO:0016780">
    <property type="term" value="F:phosphotransferase activity, for other substituted phosphate groups"/>
    <property type="evidence" value="ECO:0007669"/>
    <property type="project" value="TreeGrafter"/>
</dbReference>
<organism evidence="5 6">
    <name type="scientific">Mucilaginibacter corticis</name>
    <dbReference type="NCBI Taxonomy" id="2597670"/>
    <lineage>
        <taxon>Bacteria</taxon>
        <taxon>Pseudomonadati</taxon>
        <taxon>Bacteroidota</taxon>
        <taxon>Sphingobacteriia</taxon>
        <taxon>Sphingobacteriales</taxon>
        <taxon>Sphingobacteriaceae</taxon>
        <taxon>Mucilaginibacter</taxon>
    </lineage>
</organism>
<dbReference type="EMBL" id="VLPK01000002">
    <property type="protein sequence ID" value="TSJ41117.1"/>
    <property type="molecule type" value="Genomic_DNA"/>
</dbReference>
<dbReference type="PANTHER" id="PTHR30576">
    <property type="entry name" value="COLANIC BIOSYNTHESIS UDP-GLUCOSE LIPID CARRIER TRANSFERASE"/>
    <property type="match status" value="1"/>
</dbReference>
<comment type="similarity">
    <text evidence="1">Belongs to the bacterial sugar transferase family.</text>
</comment>
<evidence type="ECO:0000313" key="6">
    <source>
        <dbReference type="Proteomes" id="UP000318733"/>
    </source>
</evidence>
<accession>A0A556MME8</accession>
<evidence type="ECO:0000259" key="4">
    <source>
        <dbReference type="PROSITE" id="PS50110"/>
    </source>
</evidence>
<dbReference type="Proteomes" id="UP000318733">
    <property type="component" value="Unassembled WGS sequence"/>
</dbReference>
<dbReference type="PANTHER" id="PTHR30576:SF0">
    <property type="entry name" value="UNDECAPRENYL-PHOSPHATE N-ACETYLGALACTOSAMINYL 1-PHOSPHATE TRANSFERASE-RELATED"/>
    <property type="match status" value="1"/>
</dbReference>
<keyword evidence="3" id="KW-0472">Membrane</keyword>